<keyword evidence="2" id="KW-1185">Reference proteome</keyword>
<dbReference type="AlphaFoldDB" id="A0A667XT79"/>
<evidence type="ECO:0000313" key="1">
    <source>
        <dbReference type="Ensembl" id="ENSMMDP00005017573.1"/>
    </source>
</evidence>
<dbReference type="PANTHER" id="PTHR48424">
    <property type="entry name" value="DYNEIN LIGHT CHAIN-RELATED"/>
    <property type="match status" value="1"/>
</dbReference>
<sequence>MVLSQCWHNGHLAKVEVNEMLRLMCHIAAEVPSHNAMPCRIVLLVKLLNVLFNVVLLHSLRGTVHRILLHVLRHVCILYHCLLVSHGSSGLLKRWGEKHPTT</sequence>
<proteinExistence type="predicted"/>
<name>A0A667XT79_9TELE</name>
<dbReference type="GeneTree" id="ENSGT00940000174850"/>
<reference evidence="1" key="3">
    <citation type="submission" date="2025-09" db="UniProtKB">
        <authorList>
            <consortium name="Ensembl"/>
        </authorList>
    </citation>
    <scope>IDENTIFICATION</scope>
</reference>
<evidence type="ECO:0000313" key="2">
    <source>
        <dbReference type="Proteomes" id="UP000472263"/>
    </source>
</evidence>
<dbReference type="PANTHER" id="PTHR48424:SF3">
    <property type="entry name" value="DYNEIN LIGHT CHAIN-RELATED"/>
    <property type="match status" value="1"/>
</dbReference>
<dbReference type="Ensembl" id="ENSMMDT00005018010.1">
    <property type="protein sequence ID" value="ENSMMDP00005017573.1"/>
    <property type="gene ID" value="ENSMMDG00005008819.1"/>
</dbReference>
<reference evidence="1" key="2">
    <citation type="submission" date="2025-08" db="UniProtKB">
        <authorList>
            <consortium name="Ensembl"/>
        </authorList>
    </citation>
    <scope>IDENTIFICATION</scope>
</reference>
<reference evidence="1" key="1">
    <citation type="submission" date="2019-06" db="EMBL/GenBank/DDBJ databases">
        <authorList>
            <consortium name="Wellcome Sanger Institute Data Sharing"/>
        </authorList>
    </citation>
    <scope>NUCLEOTIDE SEQUENCE [LARGE SCALE GENOMIC DNA]</scope>
</reference>
<dbReference type="Proteomes" id="UP000472263">
    <property type="component" value="Chromosome 14"/>
</dbReference>
<dbReference type="InParanoid" id="A0A667XT79"/>
<protein>
    <submittedName>
        <fullName evidence="1">Uncharacterized protein</fullName>
    </submittedName>
</protein>
<accession>A0A667XT79</accession>
<organism evidence="1 2">
    <name type="scientific">Myripristis murdjan</name>
    <name type="common">pinecone soldierfish</name>
    <dbReference type="NCBI Taxonomy" id="586833"/>
    <lineage>
        <taxon>Eukaryota</taxon>
        <taxon>Metazoa</taxon>
        <taxon>Chordata</taxon>
        <taxon>Craniata</taxon>
        <taxon>Vertebrata</taxon>
        <taxon>Euteleostomi</taxon>
        <taxon>Actinopterygii</taxon>
        <taxon>Neopterygii</taxon>
        <taxon>Teleostei</taxon>
        <taxon>Neoteleostei</taxon>
        <taxon>Acanthomorphata</taxon>
        <taxon>Holocentriformes</taxon>
        <taxon>Holocentridae</taxon>
        <taxon>Myripristis</taxon>
    </lineage>
</organism>